<dbReference type="InterPro" id="IPR006612">
    <property type="entry name" value="THAP_Znf"/>
</dbReference>
<dbReference type="OrthoDB" id="7331812at2759"/>
<evidence type="ECO:0000256" key="4">
    <source>
        <dbReference type="ARBA" id="ARBA00023125"/>
    </source>
</evidence>
<dbReference type="Gene3D" id="6.20.210.20">
    <property type="entry name" value="THAP domain"/>
    <property type="match status" value="1"/>
</dbReference>
<dbReference type="GO" id="GO:0005634">
    <property type="term" value="C:nucleus"/>
    <property type="evidence" value="ECO:0007669"/>
    <property type="project" value="TreeGrafter"/>
</dbReference>
<keyword evidence="2 5" id="KW-0863">Zinc-finger</keyword>
<protein>
    <recommendedName>
        <fullName evidence="7">THAP-type domain-containing protein</fullName>
    </recommendedName>
</protein>
<dbReference type="PANTHER" id="PTHR46600:SF7">
    <property type="entry name" value="SI:DKEY-228B2.6-RELATED"/>
    <property type="match status" value="1"/>
</dbReference>
<dbReference type="SUPFAM" id="SSF57716">
    <property type="entry name" value="Glucocorticoid receptor-like (DNA-binding domain)"/>
    <property type="match status" value="1"/>
</dbReference>
<dbReference type="Pfam" id="PF05485">
    <property type="entry name" value="THAP"/>
    <property type="match status" value="1"/>
</dbReference>
<dbReference type="EMBL" id="KQ434839">
    <property type="protein sequence ID" value="KZC07993.1"/>
    <property type="molecule type" value="Genomic_DNA"/>
</dbReference>
<dbReference type="GO" id="GO:0006357">
    <property type="term" value="P:regulation of transcription by RNA polymerase II"/>
    <property type="evidence" value="ECO:0007669"/>
    <property type="project" value="TreeGrafter"/>
</dbReference>
<gene>
    <name evidence="8" type="ORF">WN55_09056</name>
</gene>
<keyword evidence="1" id="KW-0479">Metal-binding</keyword>
<evidence type="ECO:0000256" key="6">
    <source>
        <dbReference type="SAM" id="MobiDB-lite"/>
    </source>
</evidence>
<dbReference type="GO" id="GO:0003700">
    <property type="term" value="F:DNA-binding transcription factor activity"/>
    <property type="evidence" value="ECO:0007669"/>
    <property type="project" value="TreeGrafter"/>
</dbReference>
<evidence type="ECO:0000256" key="1">
    <source>
        <dbReference type="ARBA" id="ARBA00022723"/>
    </source>
</evidence>
<dbReference type="PANTHER" id="PTHR46600">
    <property type="entry name" value="THAP DOMAIN-CONTAINING"/>
    <property type="match status" value="1"/>
</dbReference>
<feature type="region of interest" description="Disordered" evidence="6">
    <location>
        <begin position="216"/>
        <end position="280"/>
    </location>
</feature>
<dbReference type="Proteomes" id="UP000076502">
    <property type="component" value="Unassembled WGS sequence"/>
</dbReference>
<evidence type="ECO:0000256" key="2">
    <source>
        <dbReference type="ARBA" id="ARBA00022771"/>
    </source>
</evidence>
<keyword evidence="4 5" id="KW-0238">DNA-binding</keyword>
<dbReference type="GO" id="GO:0008270">
    <property type="term" value="F:zinc ion binding"/>
    <property type="evidence" value="ECO:0007669"/>
    <property type="project" value="UniProtKB-KW"/>
</dbReference>
<name>A0A154P812_DUFNO</name>
<feature type="domain" description="THAP-type" evidence="7">
    <location>
        <begin position="1"/>
        <end position="90"/>
    </location>
</feature>
<evidence type="ECO:0000256" key="3">
    <source>
        <dbReference type="ARBA" id="ARBA00022833"/>
    </source>
</evidence>
<evidence type="ECO:0000256" key="5">
    <source>
        <dbReference type="PROSITE-ProRule" id="PRU00309"/>
    </source>
</evidence>
<dbReference type="PROSITE" id="PS50950">
    <property type="entry name" value="ZF_THAP"/>
    <property type="match status" value="1"/>
</dbReference>
<dbReference type="AlphaFoldDB" id="A0A154P812"/>
<proteinExistence type="predicted"/>
<organism evidence="8 9">
    <name type="scientific">Dufourea novaeangliae</name>
    <name type="common">Sweat bee</name>
    <dbReference type="NCBI Taxonomy" id="178035"/>
    <lineage>
        <taxon>Eukaryota</taxon>
        <taxon>Metazoa</taxon>
        <taxon>Ecdysozoa</taxon>
        <taxon>Arthropoda</taxon>
        <taxon>Hexapoda</taxon>
        <taxon>Insecta</taxon>
        <taxon>Pterygota</taxon>
        <taxon>Neoptera</taxon>
        <taxon>Endopterygota</taxon>
        <taxon>Hymenoptera</taxon>
        <taxon>Apocrita</taxon>
        <taxon>Aculeata</taxon>
        <taxon>Apoidea</taxon>
        <taxon>Anthophila</taxon>
        <taxon>Halictidae</taxon>
        <taxon>Rophitinae</taxon>
        <taxon>Dufourea</taxon>
    </lineage>
</organism>
<evidence type="ECO:0000313" key="9">
    <source>
        <dbReference type="Proteomes" id="UP000076502"/>
    </source>
</evidence>
<dbReference type="SMART" id="SM00692">
    <property type="entry name" value="DM3"/>
    <property type="match status" value="1"/>
</dbReference>
<accession>A0A154P812</accession>
<sequence>MTRKCVMCKETNYRNSYSFFSAPKDPEMRQKWQNAIGIDNYAVTDDTYVCSKHFHKDDIITHWASGVPPYVITIKYKKCRLRPGAVPGKNYPEENVELKQEHSDDFDENFSPFKLKREDIPKGKRKNFLVSKAEEKLEINCYEKHRIPLYYKYTREIDDHNYMPNAKLLAKTKPLNNETNMNDESYDEPVEKKFKQIKRSKTTHLNEDAVAIKMDLTKDSNSDDKGDDQDLLCKEESPSHMSEKESKSLLPTISKKASESSLLNASMRVSEPSSKDCHASNKGDMLVQVWEHKAAIKDEPTDNKVKQKENSPIENQIVSNYNELDTRCTKCSDSEENEMLFEDLLEVYTEVLLPRGWSCLVTSTGLAMTVVYMYMGMTKSGMPYTEKQVFIKSDMTMRCVAVSREINPLTHNLIREGKHLRIQNLLDIEELIDEFDQRTICQGMYNPDDCQEVIDLKVVYKDGVKWRHILCPLLMNNGSIRCTRCITLSHKIQRRPRIRHPLAYNLSVLRKNEQRIHALRQMWKRLKKRNRKREFINVSEK</sequence>
<feature type="compositionally biased region" description="Basic and acidic residues" evidence="6">
    <location>
        <begin position="231"/>
        <end position="247"/>
    </location>
</feature>
<evidence type="ECO:0000259" key="7">
    <source>
        <dbReference type="PROSITE" id="PS50950"/>
    </source>
</evidence>
<keyword evidence="3" id="KW-0862">Zinc</keyword>
<keyword evidence="9" id="KW-1185">Reference proteome</keyword>
<dbReference type="InterPro" id="IPR026516">
    <property type="entry name" value="THAP1/10"/>
</dbReference>
<dbReference type="SMART" id="SM00980">
    <property type="entry name" value="THAP"/>
    <property type="match status" value="1"/>
</dbReference>
<reference evidence="8 9" key="1">
    <citation type="submission" date="2015-07" db="EMBL/GenBank/DDBJ databases">
        <title>The genome of Dufourea novaeangliae.</title>
        <authorList>
            <person name="Pan H."/>
            <person name="Kapheim K."/>
        </authorList>
    </citation>
    <scope>NUCLEOTIDE SEQUENCE [LARGE SCALE GENOMIC DNA]</scope>
    <source>
        <strain evidence="8">0120121106</strain>
        <tissue evidence="8">Whole body</tissue>
    </source>
</reference>
<evidence type="ECO:0000313" key="8">
    <source>
        <dbReference type="EMBL" id="KZC07993.1"/>
    </source>
</evidence>
<dbReference type="GO" id="GO:0000978">
    <property type="term" value="F:RNA polymerase II cis-regulatory region sequence-specific DNA binding"/>
    <property type="evidence" value="ECO:0007669"/>
    <property type="project" value="TreeGrafter"/>
</dbReference>
<dbReference type="InterPro" id="IPR038441">
    <property type="entry name" value="THAP_Znf_sf"/>
</dbReference>
<dbReference type="STRING" id="178035.A0A154P812"/>